<name>A0A7H8N816_9ACTN</name>
<dbReference type="InterPro" id="IPR005471">
    <property type="entry name" value="Tscrpt_reg_IclR_N"/>
</dbReference>
<keyword evidence="7" id="KW-1185">Reference proteome</keyword>
<feature type="domain" description="IclR-ED" evidence="5">
    <location>
        <begin position="79"/>
        <end position="252"/>
    </location>
</feature>
<dbReference type="InterPro" id="IPR050707">
    <property type="entry name" value="HTH_MetabolicPath_Reg"/>
</dbReference>
<proteinExistence type="predicted"/>
<dbReference type="InterPro" id="IPR029016">
    <property type="entry name" value="GAF-like_dom_sf"/>
</dbReference>
<evidence type="ECO:0000313" key="6">
    <source>
        <dbReference type="EMBL" id="QKW50575.1"/>
    </source>
</evidence>
<feature type="domain" description="HTH iclR-type" evidence="4">
    <location>
        <begin position="19"/>
        <end position="78"/>
    </location>
</feature>
<evidence type="ECO:0000259" key="4">
    <source>
        <dbReference type="PROSITE" id="PS51077"/>
    </source>
</evidence>
<evidence type="ECO:0000313" key="7">
    <source>
        <dbReference type="Proteomes" id="UP000509303"/>
    </source>
</evidence>
<evidence type="ECO:0000256" key="2">
    <source>
        <dbReference type="ARBA" id="ARBA00023125"/>
    </source>
</evidence>
<dbReference type="GO" id="GO:0045892">
    <property type="term" value="P:negative regulation of DNA-templated transcription"/>
    <property type="evidence" value="ECO:0007669"/>
    <property type="project" value="TreeGrafter"/>
</dbReference>
<gene>
    <name evidence="6" type="ORF">HUT08_14695</name>
</gene>
<dbReference type="Proteomes" id="UP000509303">
    <property type="component" value="Chromosome"/>
</dbReference>
<reference evidence="6 7" key="1">
    <citation type="submission" date="2020-06" db="EMBL/GenBank/DDBJ databases">
        <title>Genome mining for natural products.</title>
        <authorList>
            <person name="Zhang B."/>
            <person name="Shi J."/>
            <person name="Ge H."/>
        </authorList>
    </citation>
    <scope>NUCLEOTIDE SEQUENCE [LARGE SCALE GENOMIC DNA]</scope>
    <source>
        <strain evidence="6 7">NA00687</strain>
    </source>
</reference>
<accession>A0A7H8N816</accession>
<dbReference type="InterPro" id="IPR014757">
    <property type="entry name" value="Tscrpt_reg_IclR_C"/>
</dbReference>
<evidence type="ECO:0000256" key="1">
    <source>
        <dbReference type="ARBA" id="ARBA00023015"/>
    </source>
</evidence>
<dbReference type="PANTHER" id="PTHR30136:SF39">
    <property type="entry name" value="TRANSCRIPTIONAL REGULATORY PROTEIN"/>
    <property type="match status" value="1"/>
</dbReference>
<dbReference type="SUPFAM" id="SSF46785">
    <property type="entry name" value="Winged helix' DNA-binding domain"/>
    <property type="match status" value="1"/>
</dbReference>
<dbReference type="GO" id="GO:0003700">
    <property type="term" value="F:DNA-binding transcription factor activity"/>
    <property type="evidence" value="ECO:0007669"/>
    <property type="project" value="TreeGrafter"/>
</dbReference>
<keyword evidence="3" id="KW-0804">Transcription</keyword>
<dbReference type="AlphaFoldDB" id="A0A7H8N816"/>
<dbReference type="PROSITE" id="PS51077">
    <property type="entry name" value="HTH_ICLR"/>
    <property type="match status" value="1"/>
</dbReference>
<dbReference type="EMBL" id="CP054929">
    <property type="protein sequence ID" value="QKW50575.1"/>
    <property type="molecule type" value="Genomic_DNA"/>
</dbReference>
<dbReference type="PANTHER" id="PTHR30136">
    <property type="entry name" value="HELIX-TURN-HELIX TRANSCRIPTIONAL REGULATOR, ICLR FAMILY"/>
    <property type="match status" value="1"/>
</dbReference>
<evidence type="ECO:0000256" key="3">
    <source>
        <dbReference type="ARBA" id="ARBA00023163"/>
    </source>
</evidence>
<sequence>MTTTSPEKTLAPEQPLSGVGVLDKASLLLGVLEAGPASLTRLVADTGLKRPTAHRLVLALERLRLLARDKHGRFILGPRLGVMAVQACQDRLLTVANPVLAELRDVTGANARLYRRRGNLRICVAAAPAPSYDTSGPYDSVPVGAAFPMNAGPTSQVLLAWEEPEVLHEMLRGSRFTAASLSSVRRQGWAQSIDVRKREGAEVAAPVYGPGGRVVAALSAYWPGNRMPSGPGRMHVSELVDAAVRIGRGFPE</sequence>
<dbReference type="InterPro" id="IPR036390">
    <property type="entry name" value="WH_DNA-bd_sf"/>
</dbReference>
<dbReference type="Pfam" id="PF01614">
    <property type="entry name" value="IclR_C"/>
    <property type="match status" value="1"/>
</dbReference>
<dbReference type="Gene3D" id="3.30.450.40">
    <property type="match status" value="1"/>
</dbReference>
<protein>
    <submittedName>
        <fullName evidence="6">Helix-turn-helix domain-containing protein</fullName>
    </submittedName>
</protein>
<dbReference type="PROSITE" id="PS51078">
    <property type="entry name" value="ICLR_ED"/>
    <property type="match status" value="1"/>
</dbReference>
<dbReference type="Pfam" id="PF09339">
    <property type="entry name" value="HTH_IclR"/>
    <property type="match status" value="1"/>
</dbReference>
<dbReference type="SMART" id="SM00346">
    <property type="entry name" value="HTH_ICLR"/>
    <property type="match status" value="1"/>
</dbReference>
<dbReference type="RefSeq" id="WP_176162310.1">
    <property type="nucleotide sequence ID" value="NZ_CP054929.1"/>
</dbReference>
<dbReference type="Gene3D" id="1.10.10.10">
    <property type="entry name" value="Winged helix-like DNA-binding domain superfamily/Winged helix DNA-binding domain"/>
    <property type="match status" value="1"/>
</dbReference>
<dbReference type="InterPro" id="IPR036388">
    <property type="entry name" value="WH-like_DNA-bd_sf"/>
</dbReference>
<dbReference type="GO" id="GO:0003677">
    <property type="term" value="F:DNA binding"/>
    <property type="evidence" value="ECO:0007669"/>
    <property type="project" value="UniProtKB-KW"/>
</dbReference>
<dbReference type="SUPFAM" id="SSF55781">
    <property type="entry name" value="GAF domain-like"/>
    <property type="match status" value="1"/>
</dbReference>
<keyword evidence="1" id="KW-0805">Transcription regulation</keyword>
<keyword evidence="2" id="KW-0238">DNA-binding</keyword>
<evidence type="ECO:0000259" key="5">
    <source>
        <dbReference type="PROSITE" id="PS51078"/>
    </source>
</evidence>
<organism evidence="6 7">
    <name type="scientific">Streptomyces buecherae</name>
    <dbReference type="NCBI Taxonomy" id="2763006"/>
    <lineage>
        <taxon>Bacteria</taxon>
        <taxon>Bacillati</taxon>
        <taxon>Actinomycetota</taxon>
        <taxon>Actinomycetes</taxon>
        <taxon>Kitasatosporales</taxon>
        <taxon>Streptomycetaceae</taxon>
        <taxon>Streptomyces</taxon>
    </lineage>
</organism>